<gene>
    <name evidence="1" type="ORF">METZ01_LOCUS359285</name>
</gene>
<name>A0A382SBZ2_9ZZZZ</name>
<sequence length="313" mass="35421">ALYAFEAISKDNYSPISTYDVSAEDFDEDSLNIILGLPGVNFDSEAGLVSIPEYKLEDFKLTYVSDPLFESQWTDWFDGIQFRFDNGPNNLDGNPLALVEIKKITYSDTALSNFMNVKMRYKNKNDLPLRPMFNYRIDFSSTILDTAYQVTGNGCDALPDINTQLPFKVTNITTGRQVKVQHLDKGTQPAKINYGELSAGGGCIPVCAQSETCIEQTCISTTGYKNCMWEFDESLVLIDTVYTSNNLEGNDEKIYNLKIGVDWNRYFAQRSGISISEITSEDWWKMIWFPTHSFDSQDVVIYGGMLYQATEDV</sequence>
<proteinExistence type="predicted"/>
<dbReference type="EMBL" id="UINC01127364">
    <property type="protein sequence ID" value="SVD06431.1"/>
    <property type="molecule type" value="Genomic_DNA"/>
</dbReference>
<reference evidence="1" key="1">
    <citation type="submission" date="2018-05" db="EMBL/GenBank/DDBJ databases">
        <authorList>
            <person name="Lanie J.A."/>
            <person name="Ng W.-L."/>
            <person name="Kazmierczak K.M."/>
            <person name="Andrzejewski T.M."/>
            <person name="Davidsen T.M."/>
            <person name="Wayne K.J."/>
            <person name="Tettelin H."/>
            <person name="Glass J.I."/>
            <person name="Rusch D."/>
            <person name="Podicherti R."/>
            <person name="Tsui H.-C.T."/>
            <person name="Winkler M.E."/>
        </authorList>
    </citation>
    <scope>NUCLEOTIDE SEQUENCE</scope>
</reference>
<protein>
    <submittedName>
        <fullName evidence="1">Uncharacterized protein</fullName>
    </submittedName>
</protein>
<accession>A0A382SBZ2</accession>
<evidence type="ECO:0000313" key="1">
    <source>
        <dbReference type="EMBL" id="SVD06431.1"/>
    </source>
</evidence>
<feature type="non-terminal residue" evidence="1">
    <location>
        <position position="313"/>
    </location>
</feature>
<feature type="non-terminal residue" evidence="1">
    <location>
        <position position="1"/>
    </location>
</feature>
<organism evidence="1">
    <name type="scientific">marine metagenome</name>
    <dbReference type="NCBI Taxonomy" id="408172"/>
    <lineage>
        <taxon>unclassified sequences</taxon>
        <taxon>metagenomes</taxon>
        <taxon>ecological metagenomes</taxon>
    </lineage>
</organism>
<dbReference type="AlphaFoldDB" id="A0A382SBZ2"/>